<dbReference type="PROSITE" id="PS50885">
    <property type="entry name" value="HAMP"/>
    <property type="match status" value="1"/>
</dbReference>
<feature type="transmembrane region" description="Helical" evidence="11">
    <location>
        <begin position="147"/>
        <end position="168"/>
    </location>
</feature>
<keyword evidence="11" id="KW-0812">Transmembrane</keyword>
<evidence type="ECO:0000256" key="11">
    <source>
        <dbReference type="SAM" id="Phobius"/>
    </source>
</evidence>
<keyword evidence="5" id="KW-0597">Phosphoprotein</keyword>
<dbReference type="Proteomes" id="UP000250003">
    <property type="component" value="Chromosome"/>
</dbReference>
<dbReference type="InterPro" id="IPR008358">
    <property type="entry name" value="Sig_transdc_His_kin/Pase_MprB"/>
</dbReference>
<dbReference type="InterPro" id="IPR003594">
    <property type="entry name" value="HATPase_dom"/>
</dbReference>
<dbReference type="SUPFAM" id="SSF47384">
    <property type="entry name" value="Homodimeric domain of signal transducing histidine kinase"/>
    <property type="match status" value="1"/>
</dbReference>
<evidence type="ECO:0000256" key="2">
    <source>
        <dbReference type="ARBA" id="ARBA00004651"/>
    </source>
</evidence>
<name>A0A2Z4U9W2_9FIRM</name>
<dbReference type="AlphaFoldDB" id="A0A2Z4U9W2"/>
<dbReference type="SMART" id="SM00388">
    <property type="entry name" value="HisKA"/>
    <property type="match status" value="1"/>
</dbReference>
<evidence type="ECO:0000256" key="7">
    <source>
        <dbReference type="ARBA" id="ARBA00022741"/>
    </source>
</evidence>
<dbReference type="InterPro" id="IPR003661">
    <property type="entry name" value="HisK_dim/P_dom"/>
</dbReference>
<dbReference type="InterPro" id="IPR050980">
    <property type="entry name" value="2C_sensor_his_kinase"/>
</dbReference>
<keyword evidence="9" id="KW-0067">ATP-binding</keyword>
<organism evidence="14 15">
    <name type="scientific">Blautia argi</name>
    <dbReference type="NCBI Taxonomy" id="1912897"/>
    <lineage>
        <taxon>Bacteria</taxon>
        <taxon>Bacillati</taxon>
        <taxon>Bacillota</taxon>
        <taxon>Clostridia</taxon>
        <taxon>Lachnospirales</taxon>
        <taxon>Lachnospiraceae</taxon>
        <taxon>Blautia</taxon>
    </lineage>
</organism>
<dbReference type="CDD" id="cd00082">
    <property type="entry name" value="HisKA"/>
    <property type="match status" value="1"/>
</dbReference>
<evidence type="ECO:0000313" key="14">
    <source>
        <dbReference type="EMBL" id="AWY97841.1"/>
    </source>
</evidence>
<dbReference type="KEGG" id="blau:DQQ01_06435"/>
<keyword evidence="11" id="KW-1133">Transmembrane helix</keyword>
<dbReference type="PANTHER" id="PTHR44936">
    <property type="entry name" value="SENSOR PROTEIN CREC"/>
    <property type="match status" value="1"/>
</dbReference>
<evidence type="ECO:0000259" key="13">
    <source>
        <dbReference type="PROSITE" id="PS50885"/>
    </source>
</evidence>
<keyword evidence="11" id="KW-0472">Membrane</keyword>
<comment type="catalytic activity">
    <reaction evidence="1">
        <text>ATP + protein L-histidine = ADP + protein N-phospho-L-histidine.</text>
        <dbReference type="EC" id="2.7.13.3"/>
    </reaction>
</comment>
<protein>
    <recommendedName>
        <fullName evidence="3">histidine kinase</fullName>
        <ecNumber evidence="3">2.7.13.3</ecNumber>
    </recommendedName>
</protein>
<dbReference type="OrthoDB" id="84942at2"/>
<dbReference type="InterPro" id="IPR005467">
    <property type="entry name" value="His_kinase_dom"/>
</dbReference>
<dbReference type="Pfam" id="PF02518">
    <property type="entry name" value="HATPase_c"/>
    <property type="match status" value="1"/>
</dbReference>
<evidence type="ECO:0000256" key="9">
    <source>
        <dbReference type="ARBA" id="ARBA00022840"/>
    </source>
</evidence>
<evidence type="ECO:0000259" key="12">
    <source>
        <dbReference type="PROSITE" id="PS50109"/>
    </source>
</evidence>
<feature type="domain" description="HAMP" evidence="13">
    <location>
        <begin position="170"/>
        <end position="222"/>
    </location>
</feature>
<dbReference type="Pfam" id="PF00512">
    <property type="entry name" value="HisKA"/>
    <property type="match status" value="1"/>
</dbReference>
<comment type="subcellular location">
    <subcellularLocation>
        <location evidence="2">Cell membrane</location>
        <topology evidence="2">Multi-pass membrane protein</topology>
    </subcellularLocation>
</comment>
<evidence type="ECO:0000313" key="15">
    <source>
        <dbReference type="Proteomes" id="UP000250003"/>
    </source>
</evidence>
<dbReference type="GO" id="GO:0000155">
    <property type="term" value="F:phosphorelay sensor kinase activity"/>
    <property type="evidence" value="ECO:0007669"/>
    <property type="project" value="InterPro"/>
</dbReference>
<evidence type="ECO:0000256" key="3">
    <source>
        <dbReference type="ARBA" id="ARBA00012438"/>
    </source>
</evidence>
<evidence type="ECO:0000256" key="8">
    <source>
        <dbReference type="ARBA" id="ARBA00022777"/>
    </source>
</evidence>
<dbReference type="InterPro" id="IPR036890">
    <property type="entry name" value="HATPase_C_sf"/>
</dbReference>
<evidence type="ECO:0000256" key="4">
    <source>
        <dbReference type="ARBA" id="ARBA00022475"/>
    </source>
</evidence>
<reference evidence="15" key="1">
    <citation type="submission" date="2018-06" db="EMBL/GenBank/DDBJ databases">
        <title>Description of Blautia argi sp. nov., a new anaerobic isolated from dog feces.</title>
        <authorList>
            <person name="Chang Y.-H."/>
            <person name="Paek J."/>
            <person name="Shin Y."/>
        </authorList>
    </citation>
    <scope>NUCLEOTIDE SEQUENCE [LARGE SCALE GENOMIC DNA]</scope>
    <source>
        <strain evidence="15">KCTC 15426</strain>
    </source>
</reference>
<evidence type="ECO:0000256" key="1">
    <source>
        <dbReference type="ARBA" id="ARBA00000085"/>
    </source>
</evidence>
<keyword evidence="15" id="KW-1185">Reference proteome</keyword>
<dbReference type="EC" id="2.7.13.3" evidence="3"/>
<dbReference type="EMBL" id="CP030280">
    <property type="protein sequence ID" value="AWY97841.1"/>
    <property type="molecule type" value="Genomic_DNA"/>
</dbReference>
<keyword evidence="8 14" id="KW-0418">Kinase</keyword>
<dbReference type="SMART" id="SM00387">
    <property type="entry name" value="HATPase_c"/>
    <property type="match status" value="1"/>
</dbReference>
<dbReference type="SUPFAM" id="SSF55874">
    <property type="entry name" value="ATPase domain of HSP90 chaperone/DNA topoisomerase II/histidine kinase"/>
    <property type="match status" value="1"/>
</dbReference>
<dbReference type="GO" id="GO:0005886">
    <property type="term" value="C:plasma membrane"/>
    <property type="evidence" value="ECO:0007669"/>
    <property type="project" value="UniProtKB-SubCell"/>
</dbReference>
<keyword evidence="7" id="KW-0547">Nucleotide-binding</keyword>
<dbReference type="InterPro" id="IPR036097">
    <property type="entry name" value="HisK_dim/P_sf"/>
</dbReference>
<evidence type="ECO:0000256" key="6">
    <source>
        <dbReference type="ARBA" id="ARBA00022679"/>
    </source>
</evidence>
<dbReference type="RefSeq" id="WP_111919370.1">
    <property type="nucleotide sequence ID" value="NZ_CAUWHR010000001.1"/>
</dbReference>
<dbReference type="Gene3D" id="1.10.287.130">
    <property type="match status" value="1"/>
</dbReference>
<accession>A0A2Z4U9W2</accession>
<proteinExistence type="predicted"/>
<feature type="domain" description="Histidine kinase" evidence="12">
    <location>
        <begin position="237"/>
        <end position="446"/>
    </location>
</feature>
<dbReference type="Gene3D" id="3.30.565.10">
    <property type="entry name" value="Histidine kinase-like ATPase, C-terminal domain"/>
    <property type="match status" value="1"/>
</dbReference>
<evidence type="ECO:0000256" key="10">
    <source>
        <dbReference type="ARBA" id="ARBA00023012"/>
    </source>
</evidence>
<gene>
    <name evidence="14" type="ORF">DQQ01_06435</name>
</gene>
<keyword evidence="6" id="KW-0808">Transferase</keyword>
<keyword evidence="10" id="KW-0902">Two-component regulatory system</keyword>
<dbReference type="PROSITE" id="PS50109">
    <property type="entry name" value="HIS_KIN"/>
    <property type="match status" value="1"/>
</dbReference>
<evidence type="ECO:0000256" key="5">
    <source>
        <dbReference type="ARBA" id="ARBA00022553"/>
    </source>
</evidence>
<dbReference type="PRINTS" id="PR01780">
    <property type="entry name" value="LANTIREGPROT"/>
</dbReference>
<sequence>MAKRKSDISLSFVLLRFAFVLLGSMLLCLVAFLALQTGLERAGLIYHGSVSNQQAEAFLAEKPQEFLTPGEDFLPFYALFDSEGQILETNASLKEQKQLKTVFSQGSEDVDFLSYVYPDSDTLILHWYYRREFINPALRHLPFSFEALWWTALCISWILCLFLHTLHLKRYLTDRLRLFAQVSRKISVRELDFPIPHAGIREYDQALLAMEHMRDALYTSLSSQWSAQQERETEMAALAHDLKTPLTLIGGNAELLLEENLSQTERNMAETILSANTRAVQYVTSLLELSKGAEESFSPVELSALFEELCQNARTLAESKGVYLKTESNLKGQAVIQKERLLRAFLNTVLNAVEHTPRGKTVSLTGCMTGEGWELCIYDQGKGFSQEALLHGTERLWQGDSSRSSASHHGLGLWFAAQAAKNHGGTVLLRNGNLGGIVTFSFCQHQI</sequence>
<feature type="transmembrane region" description="Helical" evidence="11">
    <location>
        <begin position="12"/>
        <end position="35"/>
    </location>
</feature>
<dbReference type="PANTHER" id="PTHR44936:SF10">
    <property type="entry name" value="SENSOR PROTEIN RSTB"/>
    <property type="match status" value="1"/>
</dbReference>
<dbReference type="InterPro" id="IPR003660">
    <property type="entry name" value="HAMP_dom"/>
</dbReference>
<dbReference type="GO" id="GO:0005524">
    <property type="term" value="F:ATP binding"/>
    <property type="evidence" value="ECO:0007669"/>
    <property type="project" value="UniProtKB-KW"/>
</dbReference>
<keyword evidence="4" id="KW-1003">Cell membrane</keyword>